<evidence type="ECO:0000313" key="2">
    <source>
        <dbReference type="EMBL" id="PIS22711.1"/>
    </source>
</evidence>
<dbReference type="GO" id="GO:0003735">
    <property type="term" value="F:structural constituent of ribosome"/>
    <property type="evidence" value="ECO:0007669"/>
    <property type="project" value="InterPro"/>
</dbReference>
<dbReference type="PRINTS" id="PR00064">
    <property type="entry name" value="RIBOSOMALL35"/>
</dbReference>
<keyword evidence="1" id="KW-0687">Ribonucleoprotein</keyword>
<dbReference type="SUPFAM" id="SSF143034">
    <property type="entry name" value="L35p-like"/>
    <property type="match status" value="1"/>
</dbReference>
<proteinExistence type="inferred from homology"/>
<dbReference type="HAMAP" id="MF_00514">
    <property type="entry name" value="Ribosomal_bL35"/>
    <property type="match status" value="1"/>
</dbReference>
<gene>
    <name evidence="1" type="primary">rpmI</name>
    <name evidence="2" type="ORF">COT50_00440</name>
</gene>
<organism evidence="2 3">
    <name type="scientific">candidate division WWE3 bacterium CG08_land_8_20_14_0_20_41_10</name>
    <dbReference type="NCBI Taxonomy" id="1975085"/>
    <lineage>
        <taxon>Bacteria</taxon>
        <taxon>Katanobacteria</taxon>
    </lineage>
</organism>
<dbReference type="GO" id="GO:0005840">
    <property type="term" value="C:ribosome"/>
    <property type="evidence" value="ECO:0007669"/>
    <property type="project" value="UniProtKB-KW"/>
</dbReference>
<comment type="similarity">
    <text evidence="1">Belongs to the bacterial ribosomal protein bL35 family.</text>
</comment>
<dbReference type="GO" id="GO:0006412">
    <property type="term" value="P:translation"/>
    <property type="evidence" value="ECO:0007669"/>
    <property type="project" value="UniProtKB-UniRule"/>
</dbReference>
<reference evidence="3" key="1">
    <citation type="submission" date="2017-09" db="EMBL/GenBank/DDBJ databases">
        <title>Depth-based differentiation of microbial function through sediment-hosted aquifers and enrichment of novel symbionts in the deep terrestrial subsurface.</title>
        <authorList>
            <person name="Probst A.J."/>
            <person name="Ladd B."/>
            <person name="Jarett J.K."/>
            <person name="Geller-Mcgrath D.E."/>
            <person name="Sieber C.M.K."/>
            <person name="Emerson J.B."/>
            <person name="Anantharaman K."/>
            <person name="Thomas B.C."/>
            <person name="Malmstrom R."/>
            <person name="Stieglmeier M."/>
            <person name="Klingl A."/>
            <person name="Woyke T."/>
            <person name="Ryan C.M."/>
            <person name="Banfield J.F."/>
        </authorList>
    </citation>
    <scope>NUCLEOTIDE SEQUENCE [LARGE SCALE GENOMIC DNA]</scope>
</reference>
<dbReference type="EMBL" id="PEYU01000010">
    <property type="protein sequence ID" value="PIS22711.1"/>
    <property type="molecule type" value="Genomic_DNA"/>
</dbReference>
<dbReference type="GO" id="GO:1990904">
    <property type="term" value="C:ribonucleoprotein complex"/>
    <property type="evidence" value="ECO:0007669"/>
    <property type="project" value="UniProtKB-KW"/>
</dbReference>
<name>A0A2H0XCY3_UNCKA</name>
<dbReference type="Proteomes" id="UP000231252">
    <property type="component" value="Unassembled WGS sequence"/>
</dbReference>
<sequence>MPKLKTRKTLLRRIKISRNGKITKRKVGLKHLKVNKSVAQKQRSNKASAFTNKKVIGRFKKMLGKYGKKL</sequence>
<evidence type="ECO:0000256" key="1">
    <source>
        <dbReference type="HAMAP-Rule" id="MF_00514"/>
    </source>
</evidence>
<comment type="caution">
    <text evidence="2">The sequence shown here is derived from an EMBL/GenBank/DDBJ whole genome shotgun (WGS) entry which is preliminary data.</text>
</comment>
<evidence type="ECO:0000313" key="3">
    <source>
        <dbReference type="Proteomes" id="UP000231252"/>
    </source>
</evidence>
<dbReference type="InterPro" id="IPR001706">
    <property type="entry name" value="Ribosomal_bL35"/>
</dbReference>
<accession>A0A2H0XCY3</accession>
<dbReference type="AlphaFoldDB" id="A0A2H0XCY3"/>
<dbReference type="InterPro" id="IPR037229">
    <property type="entry name" value="Ribosomal_bL35_sf"/>
</dbReference>
<dbReference type="Gene3D" id="4.10.410.60">
    <property type="match status" value="1"/>
</dbReference>
<protein>
    <recommendedName>
        <fullName evidence="1">Large ribosomal subunit protein bL35</fullName>
    </recommendedName>
</protein>
<keyword evidence="1 2" id="KW-0689">Ribosomal protein</keyword>